<evidence type="ECO:0000256" key="8">
    <source>
        <dbReference type="PROSITE-ProRule" id="PRU00276"/>
    </source>
</evidence>
<organism evidence="15 16">
    <name type="scientific">Platysternon megacephalum</name>
    <name type="common">big-headed turtle</name>
    <dbReference type="NCBI Taxonomy" id="55544"/>
    <lineage>
        <taxon>Eukaryota</taxon>
        <taxon>Metazoa</taxon>
        <taxon>Chordata</taxon>
        <taxon>Craniata</taxon>
        <taxon>Vertebrata</taxon>
        <taxon>Euteleostomi</taxon>
        <taxon>Archelosauria</taxon>
        <taxon>Testudinata</taxon>
        <taxon>Testudines</taxon>
        <taxon>Cryptodira</taxon>
        <taxon>Durocryptodira</taxon>
        <taxon>Testudinoidea</taxon>
        <taxon>Platysternidae</taxon>
        <taxon>Platysternon</taxon>
    </lineage>
</organism>
<evidence type="ECO:0000256" key="4">
    <source>
        <dbReference type="ARBA" id="ARBA00023136"/>
    </source>
</evidence>
<dbReference type="PROSITE" id="PS50214">
    <property type="entry name" value="DISINTEGRIN_2"/>
    <property type="match status" value="1"/>
</dbReference>
<keyword evidence="8" id="KW-0479">Metal-binding</keyword>
<evidence type="ECO:0000256" key="5">
    <source>
        <dbReference type="ARBA" id="ARBA00023157"/>
    </source>
</evidence>
<feature type="disulfide bond" evidence="7">
    <location>
        <begin position="567"/>
        <end position="577"/>
    </location>
</feature>
<dbReference type="PROSITE" id="PS50026">
    <property type="entry name" value="EGF_3"/>
    <property type="match status" value="1"/>
</dbReference>
<dbReference type="GO" id="GO:0005178">
    <property type="term" value="F:integrin binding"/>
    <property type="evidence" value="ECO:0007669"/>
    <property type="project" value="TreeGrafter"/>
</dbReference>
<dbReference type="SUPFAM" id="SSF55486">
    <property type="entry name" value="Metalloproteases ('zincins'), catalytic domain"/>
    <property type="match status" value="1"/>
</dbReference>
<dbReference type="SMART" id="SM00608">
    <property type="entry name" value="ACR"/>
    <property type="match status" value="1"/>
</dbReference>
<feature type="disulfide bond" evidence="7">
    <location>
        <begin position="585"/>
        <end position="594"/>
    </location>
</feature>
<dbReference type="Pfam" id="PF01421">
    <property type="entry name" value="Reprolysin"/>
    <property type="match status" value="1"/>
</dbReference>
<dbReference type="InterPro" id="IPR001762">
    <property type="entry name" value="Disintegrin_dom"/>
</dbReference>
<feature type="chain" id="PRO_5020031634" evidence="11">
    <location>
        <begin position="19"/>
        <end position="789"/>
    </location>
</feature>
<dbReference type="Pfam" id="PF08516">
    <property type="entry name" value="ADAM_CR"/>
    <property type="match status" value="1"/>
</dbReference>
<dbReference type="Pfam" id="PF00200">
    <property type="entry name" value="Disintegrin"/>
    <property type="match status" value="1"/>
</dbReference>
<reference evidence="15 16" key="1">
    <citation type="submission" date="2019-04" db="EMBL/GenBank/DDBJ databases">
        <title>Draft genome of the big-headed turtle Platysternon megacephalum.</title>
        <authorList>
            <person name="Gong S."/>
        </authorList>
    </citation>
    <scope>NUCLEOTIDE SEQUENCE [LARGE SCALE GENOMIC DNA]</scope>
    <source>
        <strain evidence="15">DO16091913</strain>
        <tissue evidence="15">Muscle</tissue>
    </source>
</reference>
<gene>
    <name evidence="15" type="ORF">DR999_PMT20494</name>
</gene>
<dbReference type="GO" id="GO:0004222">
    <property type="term" value="F:metalloendopeptidase activity"/>
    <property type="evidence" value="ECO:0007669"/>
    <property type="project" value="InterPro"/>
</dbReference>
<feature type="binding site" evidence="8">
    <location>
        <position position="279"/>
    </location>
    <ligand>
        <name>Zn(2+)</name>
        <dbReference type="ChEBI" id="CHEBI:29105"/>
        <note>catalytic</note>
    </ligand>
</feature>
<dbReference type="PROSITE" id="PS01186">
    <property type="entry name" value="EGF_2"/>
    <property type="match status" value="1"/>
</dbReference>
<dbReference type="InterPro" id="IPR001590">
    <property type="entry name" value="Peptidase_M12B"/>
</dbReference>
<dbReference type="PROSITE" id="PS50215">
    <property type="entry name" value="ADAM_MEPRO"/>
    <property type="match status" value="1"/>
</dbReference>
<dbReference type="GO" id="GO:0016020">
    <property type="term" value="C:membrane"/>
    <property type="evidence" value="ECO:0007669"/>
    <property type="project" value="UniProtKB-SubCell"/>
</dbReference>
<keyword evidence="5 7" id="KW-1015">Disulfide bond</keyword>
<evidence type="ECO:0000313" key="16">
    <source>
        <dbReference type="Proteomes" id="UP000297703"/>
    </source>
</evidence>
<sequence>MGLRLLLGLLWALGGCGSGLPGPRHESGPHGAGWGARRAGGSSRRQREDLGHYWHVTPRILQGNRTLSMAETDLEGFPARLQVALDLEGAQLVLELEQNREVAPGARALLYYLPNGTRVTQAAGSQGNCCYQGHVREYPGSWASICTCSGLSGVLVASENRSYGLEPDPQGPRGRHLAYRPRDVRLGQRECGLGPPNHTQPLLDPEPRRGKREAAPEQPFVELVMVVDHAEFQNYPNMERIQTRMLEIANQVDTDHSVSVLVVASTVAHQLGHNLGMTHDGAGRGCDCLSPYQERSCIMAPPTGLMPGLSFSSCSRQDVERSLRRGQGWCLFNVPEPESLVVRPRCGNWLVEKDETCDCGLREQCTDPCCNASTCRLAPGAECATGDTCCHDCKLRGAGSVCREPRGECDLPEFCDGLSPRCPPNTYLQDGQPCAGGQAYCYGGACTTYQGQCQELWGPGSGPVSDVCMASLNARGDEHGHCGQRPNGTYIPCAQRDAGCGRLQCQGGSARGTLEDGVAPGCRGTPLPLGEDVSDLAMVLPGTACGPGKVCSSGHCRDVSELGVQECGSQCHGHGVCNNNGHCHCEAGWAAPACNSLGAGGSVDSGPGGLEQGGSVLPTALLILATLILALALGLCYAKRTGLHQHLCQLGKGTSCQYSTKPGPQVQLLSAGVSADPNGISQLEPRDSNEPHPGHPRPLPAELQMMPISKPIPHGWARPDPPSKPLPPDPVPKESQPPGPAKLPLPRRLLPSDPTGPLVSGPELSYGPHVMVLPSRPAPPPPTGHLQYT</sequence>
<feature type="disulfide bond" evidence="6">
    <location>
        <begin position="402"/>
        <end position="422"/>
    </location>
</feature>
<feature type="signal peptide" evidence="11">
    <location>
        <begin position="1"/>
        <end position="18"/>
    </location>
</feature>
<dbReference type="GO" id="GO:0005615">
    <property type="term" value="C:extracellular space"/>
    <property type="evidence" value="ECO:0007669"/>
    <property type="project" value="TreeGrafter"/>
</dbReference>
<accession>A0A4D9DK23</accession>
<feature type="region of interest" description="Disordered" evidence="9">
    <location>
        <begin position="188"/>
        <end position="214"/>
    </location>
</feature>
<evidence type="ECO:0000256" key="10">
    <source>
        <dbReference type="SAM" id="Phobius"/>
    </source>
</evidence>
<dbReference type="FunFam" id="4.10.70.10:FF:000001">
    <property type="entry name" value="Disintegrin and metalloproteinase domain-containing protein 22"/>
    <property type="match status" value="1"/>
</dbReference>
<dbReference type="InterPro" id="IPR002870">
    <property type="entry name" value="Peptidase_M12B_N"/>
</dbReference>
<feature type="domain" description="Disintegrin" evidence="13">
    <location>
        <begin position="343"/>
        <end position="430"/>
    </location>
</feature>
<reference evidence="15 16" key="2">
    <citation type="submission" date="2019-04" db="EMBL/GenBank/DDBJ databases">
        <title>The genome sequence of big-headed turtle.</title>
        <authorList>
            <person name="Gong S."/>
        </authorList>
    </citation>
    <scope>NUCLEOTIDE SEQUENCE [LARGE SCALE GENOMIC DNA]</scope>
    <source>
        <strain evidence="15">DO16091913</strain>
        <tissue evidence="15">Muscle</tissue>
    </source>
</reference>
<proteinExistence type="predicted"/>
<dbReference type="GO" id="GO:0006508">
    <property type="term" value="P:proteolysis"/>
    <property type="evidence" value="ECO:0007669"/>
    <property type="project" value="InterPro"/>
</dbReference>
<evidence type="ECO:0000256" key="6">
    <source>
        <dbReference type="PROSITE-ProRule" id="PRU00068"/>
    </source>
</evidence>
<dbReference type="AlphaFoldDB" id="A0A4D9DK23"/>
<keyword evidence="7" id="KW-0245">EGF-like domain</keyword>
<dbReference type="PROSITE" id="PS51257">
    <property type="entry name" value="PROKAR_LIPOPROTEIN"/>
    <property type="match status" value="1"/>
</dbReference>
<evidence type="ECO:0000259" key="12">
    <source>
        <dbReference type="PROSITE" id="PS50026"/>
    </source>
</evidence>
<feature type="region of interest" description="Disordered" evidence="9">
    <location>
        <begin position="22"/>
        <end position="41"/>
    </location>
</feature>
<dbReference type="InterPro" id="IPR006586">
    <property type="entry name" value="ADAM_Cys-rich"/>
</dbReference>
<feature type="transmembrane region" description="Helical" evidence="10">
    <location>
        <begin position="616"/>
        <end position="637"/>
    </location>
</feature>
<dbReference type="GO" id="GO:0046872">
    <property type="term" value="F:metal ion binding"/>
    <property type="evidence" value="ECO:0007669"/>
    <property type="project" value="UniProtKB-KW"/>
</dbReference>
<dbReference type="Proteomes" id="UP000297703">
    <property type="component" value="Unassembled WGS sequence"/>
</dbReference>
<evidence type="ECO:0000313" key="15">
    <source>
        <dbReference type="EMBL" id="TFJ97640.1"/>
    </source>
</evidence>
<feature type="compositionally biased region" description="Pro residues" evidence="9">
    <location>
        <begin position="719"/>
        <end position="743"/>
    </location>
</feature>
<name>A0A4D9DK23_9SAUR</name>
<dbReference type="GO" id="GO:0045087">
    <property type="term" value="P:innate immune response"/>
    <property type="evidence" value="ECO:0007669"/>
    <property type="project" value="TreeGrafter"/>
</dbReference>
<dbReference type="SMART" id="SM00050">
    <property type="entry name" value="DISIN"/>
    <property type="match status" value="1"/>
</dbReference>
<feature type="binding site" evidence="8">
    <location>
        <position position="273"/>
    </location>
    <ligand>
        <name>Zn(2+)</name>
        <dbReference type="ChEBI" id="CHEBI:29105"/>
        <note>catalytic</note>
    </ligand>
</feature>
<protein>
    <submittedName>
        <fullName evidence="15">Retinal guanylyl cyclase 2</fullName>
    </submittedName>
</protein>
<dbReference type="PANTHER" id="PTHR11905">
    <property type="entry name" value="ADAM A DISINTEGRIN AND METALLOPROTEASE DOMAIN"/>
    <property type="match status" value="1"/>
</dbReference>
<feature type="compositionally biased region" description="Basic and acidic residues" evidence="9">
    <location>
        <begin position="684"/>
        <end position="693"/>
    </location>
</feature>
<evidence type="ECO:0000256" key="3">
    <source>
        <dbReference type="ARBA" id="ARBA00022989"/>
    </source>
</evidence>
<comment type="subcellular location">
    <subcellularLocation>
        <location evidence="1">Membrane</location>
        <topology evidence="1">Single-pass membrane protein</topology>
    </subcellularLocation>
</comment>
<dbReference type="InterPro" id="IPR036436">
    <property type="entry name" value="Disintegrin_dom_sf"/>
</dbReference>
<dbReference type="Gene3D" id="3.40.390.10">
    <property type="entry name" value="Collagenase (Catalytic Domain)"/>
    <property type="match status" value="1"/>
</dbReference>
<dbReference type="Pfam" id="PF01562">
    <property type="entry name" value="Pep_M12B_propep"/>
    <property type="match status" value="1"/>
</dbReference>
<keyword evidence="16" id="KW-1185">Reference proteome</keyword>
<keyword evidence="4 10" id="KW-0472">Membrane</keyword>
<feature type="binding site" evidence="8">
    <location>
        <position position="269"/>
    </location>
    <ligand>
        <name>Zn(2+)</name>
        <dbReference type="ChEBI" id="CHEBI:29105"/>
        <note>catalytic</note>
    </ligand>
</feature>
<dbReference type="GO" id="GO:0007229">
    <property type="term" value="P:integrin-mediated signaling pathway"/>
    <property type="evidence" value="ECO:0007669"/>
    <property type="project" value="TreeGrafter"/>
</dbReference>
<dbReference type="Gene3D" id="4.10.70.10">
    <property type="entry name" value="Disintegrin domain"/>
    <property type="match status" value="1"/>
</dbReference>
<dbReference type="SUPFAM" id="SSF57552">
    <property type="entry name" value="Blood coagulation inhibitor (disintegrin)"/>
    <property type="match status" value="1"/>
</dbReference>
<keyword evidence="8" id="KW-0862">Zinc</keyword>
<evidence type="ECO:0000256" key="1">
    <source>
        <dbReference type="ARBA" id="ARBA00004167"/>
    </source>
</evidence>
<dbReference type="EMBL" id="QXTE01000472">
    <property type="protein sequence ID" value="TFJ97640.1"/>
    <property type="molecule type" value="Genomic_DNA"/>
</dbReference>
<comment type="caution">
    <text evidence="7">Lacks conserved residue(s) required for the propagation of feature annotation.</text>
</comment>
<evidence type="ECO:0000256" key="9">
    <source>
        <dbReference type="SAM" id="MobiDB-lite"/>
    </source>
</evidence>
<dbReference type="InterPro" id="IPR000742">
    <property type="entry name" value="EGF"/>
</dbReference>
<evidence type="ECO:0000256" key="2">
    <source>
        <dbReference type="ARBA" id="ARBA00022692"/>
    </source>
</evidence>
<feature type="compositionally biased region" description="Low complexity" evidence="9">
    <location>
        <begin position="744"/>
        <end position="753"/>
    </location>
</feature>
<evidence type="ECO:0000256" key="11">
    <source>
        <dbReference type="SAM" id="SignalP"/>
    </source>
</evidence>
<feature type="domain" description="EGF-like" evidence="12">
    <location>
        <begin position="563"/>
        <end position="595"/>
    </location>
</feature>
<dbReference type="STRING" id="55544.A0A4D9DK23"/>
<dbReference type="InterPro" id="IPR024079">
    <property type="entry name" value="MetalloPept_cat_dom_sf"/>
</dbReference>
<feature type="domain" description="Peptidase M12B" evidence="14">
    <location>
        <begin position="252"/>
        <end position="335"/>
    </location>
</feature>
<dbReference type="OrthoDB" id="5951731at2759"/>
<comment type="caution">
    <text evidence="15">The sequence shown here is derived from an EMBL/GenBank/DDBJ whole genome shotgun (WGS) entry which is preliminary data.</text>
</comment>
<keyword evidence="11" id="KW-0732">Signal</keyword>
<keyword evidence="2 10" id="KW-0812">Transmembrane</keyword>
<keyword evidence="3 10" id="KW-1133">Transmembrane helix</keyword>
<evidence type="ECO:0000259" key="13">
    <source>
        <dbReference type="PROSITE" id="PS50214"/>
    </source>
</evidence>
<dbReference type="PANTHER" id="PTHR11905:SF130">
    <property type="entry name" value="DISINTEGRIN AND METALLOPROTEINASE DOMAIN-CONTAINING PROTEIN 15"/>
    <property type="match status" value="1"/>
</dbReference>
<feature type="compositionally biased region" description="Basic and acidic residues" evidence="9">
    <location>
        <begin position="205"/>
        <end position="214"/>
    </location>
</feature>
<evidence type="ECO:0000256" key="7">
    <source>
        <dbReference type="PROSITE-ProRule" id="PRU00076"/>
    </source>
</evidence>
<evidence type="ECO:0000259" key="14">
    <source>
        <dbReference type="PROSITE" id="PS50215"/>
    </source>
</evidence>
<feature type="region of interest" description="Disordered" evidence="9">
    <location>
        <begin position="669"/>
        <end position="789"/>
    </location>
</feature>